<accession>A0A1H2FAU6</accession>
<dbReference type="Proteomes" id="UP000243924">
    <property type="component" value="Chromosome I"/>
</dbReference>
<organism evidence="1 2">
    <name type="scientific">Halopseudomonas salegens</name>
    <dbReference type="NCBI Taxonomy" id="1434072"/>
    <lineage>
        <taxon>Bacteria</taxon>
        <taxon>Pseudomonadati</taxon>
        <taxon>Pseudomonadota</taxon>
        <taxon>Gammaproteobacteria</taxon>
        <taxon>Pseudomonadales</taxon>
        <taxon>Pseudomonadaceae</taxon>
        <taxon>Halopseudomonas</taxon>
    </lineage>
</organism>
<dbReference type="EMBL" id="LT629787">
    <property type="protein sequence ID" value="SDU04088.1"/>
    <property type="molecule type" value="Genomic_DNA"/>
</dbReference>
<reference evidence="2" key="1">
    <citation type="submission" date="2016-10" db="EMBL/GenBank/DDBJ databases">
        <authorList>
            <person name="Varghese N."/>
            <person name="Submissions S."/>
        </authorList>
    </citation>
    <scope>NUCLEOTIDE SEQUENCE [LARGE SCALE GENOMIC DNA]</scope>
    <source>
        <strain evidence="2">CECT 8338</strain>
    </source>
</reference>
<dbReference type="OrthoDB" id="531205at2"/>
<dbReference type="AlphaFoldDB" id="A0A1H2FAU6"/>
<dbReference type="SUPFAM" id="SSF52540">
    <property type="entry name" value="P-loop containing nucleoside triphosphate hydrolases"/>
    <property type="match status" value="1"/>
</dbReference>
<keyword evidence="1" id="KW-0808">Transferase</keyword>
<proteinExistence type="predicted"/>
<dbReference type="GO" id="GO:0016301">
    <property type="term" value="F:kinase activity"/>
    <property type="evidence" value="ECO:0007669"/>
    <property type="project" value="UniProtKB-KW"/>
</dbReference>
<evidence type="ECO:0000313" key="2">
    <source>
        <dbReference type="Proteomes" id="UP000243924"/>
    </source>
</evidence>
<dbReference type="RefSeq" id="WP_092385455.1">
    <property type="nucleotide sequence ID" value="NZ_LT629787.1"/>
</dbReference>
<dbReference type="Gene3D" id="3.40.50.300">
    <property type="entry name" value="P-loop containing nucleotide triphosphate hydrolases"/>
    <property type="match status" value="1"/>
</dbReference>
<keyword evidence="2" id="KW-1185">Reference proteome</keyword>
<dbReference type="Pfam" id="PF13671">
    <property type="entry name" value="AAA_33"/>
    <property type="match status" value="1"/>
</dbReference>
<dbReference type="InterPro" id="IPR027417">
    <property type="entry name" value="P-loop_NTPase"/>
</dbReference>
<gene>
    <name evidence="1" type="ORF">SAMN05216210_1397</name>
</gene>
<dbReference type="STRING" id="1434072.SAMN05216210_1397"/>
<name>A0A1H2FAU6_9GAMM</name>
<protein>
    <submittedName>
        <fullName evidence="1">Predicted kinase</fullName>
    </submittedName>
</protein>
<keyword evidence="1" id="KW-0418">Kinase</keyword>
<evidence type="ECO:0000313" key="1">
    <source>
        <dbReference type="EMBL" id="SDU04088.1"/>
    </source>
</evidence>
<sequence length="164" mass="18437">MTLHLIFGPQGAGKSTHAHALAKSLGGLRFSIDEWMYELYGPDLPNPIRLDWIMERVGRVERQIWAIASQAAHNGGVAILDLGFTKVASRDAVRARAEAEGFAVEMHYVTAPHALRRQRVLARNEEKGATFSFEVTPTMFDVMEREFEPATQEEREISRLLESS</sequence>